<dbReference type="RefSeq" id="XP_001428484.1">
    <property type="nucleotide sequence ID" value="XM_001428447.1"/>
</dbReference>
<gene>
    <name evidence="1" type="ORF">GSPATT00031317001</name>
</gene>
<dbReference type="GeneID" id="5014268"/>
<dbReference type="InParanoid" id="A0BRB9"/>
<dbReference type="AlphaFoldDB" id="A0BRB9"/>
<evidence type="ECO:0000313" key="2">
    <source>
        <dbReference type="Proteomes" id="UP000000600"/>
    </source>
</evidence>
<keyword evidence="2" id="KW-1185">Reference proteome</keyword>
<evidence type="ECO:0000313" key="1">
    <source>
        <dbReference type="EMBL" id="CAK61086.1"/>
    </source>
</evidence>
<dbReference type="Proteomes" id="UP000000600">
    <property type="component" value="Unassembled WGS sequence"/>
</dbReference>
<proteinExistence type="predicted"/>
<name>A0BRB9_PARTE</name>
<protein>
    <submittedName>
        <fullName evidence="1">Uncharacterized protein</fullName>
    </submittedName>
</protein>
<reference evidence="1 2" key="1">
    <citation type="journal article" date="2006" name="Nature">
        <title>Global trends of whole-genome duplications revealed by the ciliate Paramecium tetraurelia.</title>
        <authorList>
            <consortium name="Genoscope"/>
            <person name="Aury J.-M."/>
            <person name="Jaillon O."/>
            <person name="Duret L."/>
            <person name="Noel B."/>
            <person name="Jubin C."/>
            <person name="Porcel B.M."/>
            <person name="Segurens B."/>
            <person name="Daubin V."/>
            <person name="Anthouard V."/>
            <person name="Aiach N."/>
            <person name="Arnaiz O."/>
            <person name="Billaut A."/>
            <person name="Beisson J."/>
            <person name="Blanc I."/>
            <person name="Bouhouche K."/>
            <person name="Camara F."/>
            <person name="Duharcourt S."/>
            <person name="Guigo R."/>
            <person name="Gogendeau D."/>
            <person name="Katinka M."/>
            <person name="Keller A.-M."/>
            <person name="Kissmehl R."/>
            <person name="Klotz C."/>
            <person name="Koll F."/>
            <person name="Le Moue A."/>
            <person name="Lepere C."/>
            <person name="Malinsky S."/>
            <person name="Nowacki M."/>
            <person name="Nowak J.K."/>
            <person name="Plattner H."/>
            <person name="Poulain J."/>
            <person name="Ruiz F."/>
            <person name="Serrano V."/>
            <person name="Zagulski M."/>
            <person name="Dessen P."/>
            <person name="Betermier M."/>
            <person name="Weissenbach J."/>
            <person name="Scarpelli C."/>
            <person name="Schachter V."/>
            <person name="Sperling L."/>
            <person name="Meyer E."/>
            <person name="Cohen J."/>
            <person name="Wincker P."/>
        </authorList>
    </citation>
    <scope>NUCLEOTIDE SEQUENCE [LARGE SCALE GENOMIC DNA]</scope>
    <source>
        <strain evidence="1 2">Stock d4-2</strain>
    </source>
</reference>
<dbReference type="HOGENOM" id="CLU_1484728_0_0_1"/>
<sequence length="182" mass="21825">MKVSVDSIDMKQNILEIVKQLQGEISLEYDKNKQDVLIQTQNYIIDQKGNIFQLNDHNKLFQDPLQNDQYFNEVVGISKKNYFYEKAKHFSMKIFPDQNFSEYKTKEQLNPLKQQHLEQINQQISKIILFSVFCKNQIEKNSKKNFYTTTWTNQQQFQKQTKEIYSQVKLKNHMSLQDNQIT</sequence>
<accession>A0BRB9</accession>
<dbReference type="EMBL" id="CT868011">
    <property type="protein sequence ID" value="CAK61086.1"/>
    <property type="molecule type" value="Genomic_DNA"/>
</dbReference>
<organism evidence="1 2">
    <name type="scientific">Paramecium tetraurelia</name>
    <dbReference type="NCBI Taxonomy" id="5888"/>
    <lineage>
        <taxon>Eukaryota</taxon>
        <taxon>Sar</taxon>
        <taxon>Alveolata</taxon>
        <taxon>Ciliophora</taxon>
        <taxon>Intramacronucleata</taxon>
        <taxon>Oligohymenophorea</taxon>
        <taxon>Peniculida</taxon>
        <taxon>Parameciidae</taxon>
        <taxon>Paramecium</taxon>
    </lineage>
</organism>
<dbReference type="KEGG" id="ptm:GSPATT00031317001"/>